<comment type="caution">
    <text evidence="1">The sequence shown here is derived from an EMBL/GenBank/DDBJ whole genome shotgun (WGS) entry which is preliminary data.</text>
</comment>
<evidence type="ECO:0000313" key="1">
    <source>
        <dbReference type="EMBL" id="EJZ64606.1"/>
    </source>
</evidence>
<protein>
    <submittedName>
        <fullName evidence="1">Uncharacterized protein</fullName>
    </submittedName>
</protein>
<reference evidence="1 2" key="1">
    <citation type="submission" date="2012-08" db="EMBL/GenBank/DDBJ databases">
        <title>The Genome Sequence of Barnesiella intestinihominis YIT 11860.</title>
        <authorList>
            <consortium name="The Broad Institute Genome Sequencing Platform"/>
            <person name="Earl A."/>
            <person name="Ward D."/>
            <person name="Feldgarden M."/>
            <person name="Gevers D."/>
            <person name="Morotomi M."/>
            <person name="Walker B."/>
            <person name="Young S.K."/>
            <person name="Zeng Q."/>
            <person name="Gargeya S."/>
            <person name="Fitzgerald M."/>
            <person name="Haas B."/>
            <person name="Abouelleil A."/>
            <person name="Alvarado L."/>
            <person name="Arachchi H.M."/>
            <person name="Berlin A.M."/>
            <person name="Chapman S.B."/>
            <person name="Goldberg J."/>
            <person name="Griggs A."/>
            <person name="Gujja S."/>
            <person name="Hansen M."/>
            <person name="Howarth C."/>
            <person name="Imamovic A."/>
            <person name="Larimer J."/>
            <person name="McCowen C."/>
            <person name="Montmayeur A."/>
            <person name="Murphy C."/>
            <person name="Neiman D."/>
            <person name="Pearson M."/>
            <person name="Priest M."/>
            <person name="Roberts A."/>
            <person name="Saif S."/>
            <person name="Shea T."/>
            <person name="Sisk P."/>
            <person name="Sykes S."/>
            <person name="Wortman J."/>
            <person name="Nusbaum C."/>
            <person name="Birren B."/>
        </authorList>
    </citation>
    <scope>NUCLEOTIDE SEQUENCE [LARGE SCALE GENOMIC DNA]</scope>
    <source>
        <strain evidence="1 2">YIT 11860</strain>
    </source>
</reference>
<organism evidence="1 2">
    <name type="scientific">Barnesiella intestinihominis YIT 11860</name>
    <dbReference type="NCBI Taxonomy" id="742726"/>
    <lineage>
        <taxon>Bacteria</taxon>
        <taxon>Pseudomonadati</taxon>
        <taxon>Bacteroidota</taxon>
        <taxon>Bacteroidia</taxon>
        <taxon>Bacteroidales</taxon>
        <taxon>Barnesiellaceae</taxon>
        <taxon>Barnesiella</taxon>
    </lineage>
</organism>
<proteinExistence type="predicted"/>
<accession>K0X261</accession>
<dbReference type="STRING" id="742726.HMPREF9448_01086"/>
<name>K0X261_9BACT</name>
<dbReference type="HOGENOM" id="CLU_2204846_0_0_10"/>
<dbReference type="EMBL" id="ADLE01000008">
    <property type="protein sequence ID" value="EJZ64606.1"/>
    <property type="molecule type" value="Genomic_DNA"/>
</dbReference>
<dbReference type="AlphaFoldDB" id="K0X261"/>
<sequence>MYILSPIANTVLRNTTGYFSFHYRRYFRTPPLSCPITLSGTLPISSAMSTGRDDQALITSPCIFYPSVQRKPPLYFAQQNTGGRGGVTWPNNRQSVYNSSLNTIKSS</sequence>
<gene>
    <name evidence="1" type="ORF">HMPREF9448_01086</name>
</gene>
<evidence type="ECO:0000313" key="2">
    <source>
        <dbReference type="Proteomes" id="UP000006044"/>
    </source>
</evidence>
<dbReference type="Proteomes" id="UP000006044">
    <property type="component" value="Unassembled WGS sequence"/>
</dbReference>
<keyword evidence="2" id="KW-1185">Reference proteome</keyword>